<sequence>MNVFRAVLLLMVGLAGTGVVLSRDPVQQAMATGYLGLLLTVLFVVFQAPDVALSQVVVGVVALPLMIVLTVARVRRSRK</sequence>
<dbReference type="AlphaFoldDB" id="A0A250ICU7"/>
<gene>
    <name evidence="8" type="ORF">MEBOL_003124</name>
</gene>
<evidence type="ECO:0000256" key="3">
    <source>
        <dbReference type="ARBA" id="ARBA00022692"/>
    </source>
</evidence>
<keyword evidence="4 6" id="KW-1133">Transmembrane helix</keyword>
<dbReference type="RefSeq" id="WP_095978208.1">
    <property type="nucleotide sequence ID" value="NZ_CP022163.1"/>
</dbReference>
<proteinExistence type="predicted"/>
<feature type="domain" description="MrpA C-terminal/MbhD" evidence="7">
    <location>
        <begin position="11"/>
        <end position="76"/>
    </location>
</feature>
<feature type="transmembrane region" description="Helical" evidence="6">
    <location>
        <begin position="29"/>
        <end position="46"/>
    </location>
</feature>
<evidence type="ECO:0000256" key="2">
    <source>
        <dbReference type="ARBA" id="ARBA00022475"/>
    </source>
</evidence>
<dbReference type="Proteomes" id="UP000217289">
    <property type="component" value="Chromosome"/>
</dbReference>
<evidence type="ECO:0000256" key="4">
    <source>
        <dbReference type="ARBA" id="ARBA00022989"/>
    </source>
</evidence>
<evidence type="ECO:0000313" key="9">
    <source>
        <dbReference type="Proteomes" id="UP000217289"/>
    </source>
</evidence>
<evidence type="ECO:0000313" key="8">
    <source>
        <dbReference type="EMBL" id="ATB29669.1"/>
    </source>
</evidence>
<feature type="transmembrane region" description="Helical" evidence="6">
    <location>
        <begin position="52"/>
        <end position="72"/>
    </location>
</feature>
<evidence type="ECO:0000256" key="1">
    <source>
        <dbReference type="ARBA" id="ARBA00004651"/>
    </source>
</evidence>
<dbReference type="InterPro" id="IPR025383">
    <property type="entry name" value="MrpA_C/MbhD"/>
</dbReference>
<keyword evidence="5 6" id="KW-0472">Membrane</keyword>
<protein>
    <recommendedName>
        <fullName evidence="7">MrpA C-terminal/MbhD domain-containing protein</fullName>
    </recommendedName>
</protein>
<name>A0A250ICU7_9BACT</name>
<evidence type="ECO:0000256" key="6">
    <source>
        <dbReference type="SAM" id="Phobius"/>
    </source>
</evidence>
<feature type="transmembrane region" description="Helical" evidence="6">
    <location>
        <begin position="6"/>
        <end position="22"/>
    </location>
</feature>
<keyword evidence="2" id="KW-1003">Cell membrane</keyword>
<dbReference type="EMBL" id="CP022163">
    <property type="protein sequence ID" value="ATB29669.1"/>
    <property type="molecule type" value="Genomic_DNA"/>
</dbReference>
<comment type="subcellular location">
    <subcellularLocation>
        <location evidence="1">Cell membrane</location>
        <topology evidence="1">Multi-pass membrane protein</topology>
    </subcellularLocation>
</comment>
<reference evidence="8 9" key="1">
    <citation type="submission" date="2017-06" db="EMBL/GenBank/DDBJ databases">
        <authorList>
            <person name="Kim H.J."/>
            <person name="Triplett B.A."/>
        </authorList>
    </citation>
    <scope>NUCLEOTIDE SEQUENCE [LARGE SCALE GENOMIC DNA]</scope>
    <source>
        <strain evidence="8 9">DSM 14713</strain>
    </source>
</reference>
<evidence type="ECO:0000256" key="5">
    <source>
        <dbReference type="ARBA" id="ARBA00023136"/>
    </source>
</evidence>
<keyword evidence="3 6" id="KW-0812">Transmembrane</keyword>
<dbReference type="GO" id="GO:0005886">
    <property type="term" value="C:plasma membrane"/>
    <property type="evidence" value="ECO:0007669"/>
    <property type="project" value="UniProtKB-SubCell"/>
</dbReference>
<evidence type="ECO:0000259" key="7">
    <source>
        <dbReference type="Pfam" id="PF13244"/>
    </source>
</evidence>
<dbReference type="KEGG" id="mbd:MEBOL_003124"/>
<accession>A0A250ICU7</accession>
<organism evidence="8 9">
    <name type="scientific">Melittangium boletus DSM 14713</name>
    <dbReference type="NCBI Taxonomy" id="1294270"/>
    <lineage>
        <taxon>Bacteria</taxon>
        <taxon>Pseudomonadati</taxon>
        <taxon>Myxococcota</taxon>
        <taxon>Myxococcia</taxon>
        <taxon>Myxococcales</taxon>
        <taxon>Cystobacterineae</taxon>
        <taxon>Archangiaceae</taxon>
        <taxon>Melittangium</taxon>
    </lineage>
</organism>
<dbReference type="Pfam" id="PF13244">
    <property type="entry name" value="MbhD"/>
    <property type="match status" value="1"/>
</dbReference>
<keyword evidence="9" id="KW-1185">Reference proteome</keyword>